<dbReference type="AlphaFoldDB" id="A0ABD3P4D4"/>
<feature type="compositionally biased region" description="Basic and acidic residues" evidence="1">
    <location>
        <begin position="25"/>
        <end position="37"/>
    </location>
</feature>
<dbReference type="PANTHER" id="PTHR32301">
    <property type="entry name" value="COUNTIN RECEPTOR CNR3-RELATED"/>
    <property type="match status" value="1"/>
</dbReference>
<sequence length="577" mass="65305">MRRIHREASPTTPSFSPYKPPNAPPDKDVPFADKLRQETQLPPQPQTAATTTTSSSSSHASRRQPINDETHSLLSSGSRSKRKPVVVNAAVKAMQQQQQQQQQQQYPQYPAVSKSRMRAVLAAFGDCTIQRSDEEKRSGMLSCGSGARKVVADPTLELHEHPVKERTVRWKWFVMTVLALVVFHVGRKKGRNIALRGQSFSREKDPDLAAWLRDEEEEVDGSENRPSSNLEADILQSSGVEGSNMDEATMHNVQNNTSKSLSHHPNHILHHATFPSYLAHFSNLSIPYNANMETPYFWDVHFSGESVAEAVFSMCHGLVLAAEFGLRQPDYEEEKLQIFELDNNKYVNVDTTTPEGIARASRLNLAPSRLASIIISPYLHPMASDIFSTSSPGRMFALFRHPVDRALGMYYYLARASWDPMYNPSLAKMTIEQYAKSMYIENNWLTRFLVKKTRGKLTHADLLLAKKILKFKCLVGLYDDMEASLARFQRYFGWNADSPQNAGRIVTCRRAIVTHGDKVLDHPISVKDEWDTKTEGVIKVGSVPWNAIAKQNKFDMELYEYAKRLFKAQGEEIFNVV</sequence>
<dbReference type="InterPro" id="IPR027417">
    <property type="entry name" value="P-loop_NTPase"/>
</dbReference>
<feature type="region of interest" description="Disordered" evidence="1">
    <location>
        <begin position="1"/>
        <end position="83"/>
    </location>
</feature>
<dbReference type="EMBL" id="JABMIG020000293">
    <property type="protein sequence ID" value="KAL3782211.1"/>
    <property type="molecule type" value="Genomic_DNA"/>
</dbReference>
<dbReference type="PANTHER" id="PTHR32301:SF6">
    <property type="entry name" value="GOLVESIN-RELATED"/>
    <property type="match status" value="1"/>
</dbReference>
<reference evidence="2 3" key="1">
    <citation type="journal article" date="2020" name="G3 (Bethesda)">
        <title>Improved Reference Genome for Cyclotella cryptica CCMP332, a Model for Cell Wall Morphogenesis, Salinity Adaptation, and Lipid Production in Diatoms (Bacillariophyta).</title>
        <authorList>
            <person name="Roberts W.R."/>
            <person name="Downey K.M."/>
            <person name="Ruck E.C."/>
            <person name="Traller J.C."/>
            <person name="Alverson A.J."/>
        </authorList>
    </citation>
    <scope>NUCLEOTIDE SEQUENCE [LARGE SCALE GENOMIC DNA]</scope>
    <source>
        <strain evidence="2 3">CCMP332</strain>
    </source>
</reference>
<evidence type="ECO:0008006" key="4">
    <source>
        <dbReference type="Google" id="ProtNLM"/>
    </source>
</evidence>
<dbReference type="Proteomes" id="UP001516023">
    <property type="component" value="Unassembled WGS sequence"/>
</dbReference>
<protein>
    <recommendedName>
        <fullName evidence="4">Sulfotransferase domain-containing protein</fullName>
    </recommendedName>
</protein>
<dbReference type="InterPro" id="IPR053259">
    <property type="entry name" value="Golvesin-related_Golgi"/>
</dbReference>
<accession>A0ABD3P4D4</accession>
<feature type="compositionally biased region" description="Low complexity" evidence="1">
    <location>
        <begin position="46"/>
        <end position="59"/>
    </location>
</feature>
<proteinExistence type="predicted"/>
<organism evidence="2 3">
    <name type="scientific">Cyclotella cryptica</name>
    <dbReference type="NCBI Taxonomy" id="29204"/>
    <lineage>
        <taxon>Eukaryota</taxon>
        <taxon>Sar</taxon>
        <taxon>Stramenopiles</taxon>
        <taxon>Ochrophyta</taxon>
        <taxon>Bacillariophyta</taxon>
        <taxon>Coscinodiscophyceae</taxon>
        <taxon>Thalassiosirophycidae</taxon>
        <taxon>Stephanodiscales</taxon>
        <taxon>Stephanodiscaceae</taxon>
        <taxon>Cyclotella</taxon>
    </lineage>
</organism>
<name>A0ABD3P4D4_9STRA</name>
<evidence type="ECO:0000313" key="3">
    <source>
        <dbReference type="Proteomes" id="UP001516023"/>
    </source>
</evidence>
<evidence type="ECO:0000313" key="2">
    <source>
        <dbReference type="EMBL" id="KAL3782211.1"/>
    </source>
</evidence>
<evidence type="ECO:0000256" key="1">
    <source>
        <dbReference type="SAM" id="MobiDB-lite"/>
    </source>
</evidence>
<gene>
    <name evidence="2" type="ORF">HJC23_001031</name>
</gene>
<comment type="caution">
    <text evidence="2">The sequence shown here is derived from an EMBL/GenBank/DDBJ whole genome shotgun (WGS) entry which is preliminary data.</text>
</comment>
<dbReference type="Gene3D" id="3.40.50.300">
    <property type="entry name" value="P-loop containing nucleotide triphosphate hydrolases"/>
    <property type="match status" value="1"/>
</dbReference>
<keyword evidence="3" id="KW-1185">Reference proteome</keyword>